<dbReference type="Proteomes" id="UP000010411">
    <property type="component" value="Unassembled WGS sequence"/>
</dbReference>
<name>L1KR17_9ACTN</name>
<feature type="region of interest" description="Disordered" evidence="1">
    <location>
        <begin position="1"/>
        <end position="37"/>
    </location>
</feature>
<accession>L1KR17</accession>
<dbReference type="EMBL" id="AEJC01000467">
    <property type="protein sequence ID" value="EKX63062.1"/>
    <property type="molecule type" value="Genomic_DNA"/>
</dbReference>
<proteinExistence type="predicted"/>
<reference evidence="2 3" key="1">
    <citation type="submission" date="2012-11" db="EMBL/GenBank/DDBJ databases">
        <authorList>
            <person name="Huguet-Tapia J.C."/>
            <person name="Durkin A.S."/>
            <person name="Pettis G.S."/>
            <person name="Badger J.H."/>
        </authorList>
    </citation>
    <scope>NUCLEOTIDE SEQUENCE [LARGE SCALE GENOMIC DNA]</scope>
    <source>
        <strain evidence="2 3">91-03</strain>
    </source>
</reference>
<organism evidence="2 3">
    <name type="scientific">Streptomyces ipomoeae 91-03</name>
    <dbReference type="NCBI Taxonomy" id="698759"/>
    <lineage>
        <taxon>Bacteria</taxon>
        <taxon>Bacillati</taxon>
        <taxon>Actinomycetota</taxon>
        <taxon>Actinomycetes</taxon>
        <taxon>Kitasatosporales</taxon>
        <taxon>Streptomycetaceae</taxon>
        <taxon>Streptomyces</taxon>
    </lineage>
</organism>
<comment type="caution">
    <text evidence="2">The sequence shown here is derived from an EMBL/GenBank/DDBJ whole genome shotgun (WGS) entry which is preliminary data.</text>
</comment>
<evidence type="ECO:0000313" key="2">
    <source>
        <dbReference type="EMBL" id="EKX63062.1"/>
    </source>
</evidence>
<evidence type="ECO:0000256" key="1">
    <source>
        <dbReference type="SAM" id="MobiDB-lite"/>
    </source>
</evidence>
<evidence type="ECO:0000313" key="3">
    <source>
        <dbReference type="Proteomes" id="UP000010411"/>
    </source>
</evidence>
<keyword evidence="3" id="KW-1185">Reference proteome</keyword>
<gene>
    <name evidence="2" type="ORF">STRIP9103_06468</name>
</gene>
<protein>
    <submittedName>
        <fullName evidence="2">Uncharacterized protein</fullName>
    </submittedName>
</protein>
<dbReference type="AlphaFoldDB" id="L1KR17"/>
<sequence length="55" mass="5687">MSLTWGNRNRAGDAASGAGSVRTDADHSPSSSHNVFLSYGLVGGAGRTGKRGPWR</sequence>